<keyword evidence="1" id="KW-1133">Transmembrane helix</keyword>
<evidence type="ECO:0000313" key="2">
    <source>
        <dbReference type="EMBL" id="QES57927.1"/>
    </source>
</evidence>
<gene>
    <name evidence="2" type="ORF">DEJ51_30365</name>
</gene>
<keyword evidence="1" id="KW-0472">Membrane</keyword>
<evidence type="ECO:0000256" key="1">
    <source>
        <dbReference type="SAM" id="Phobius"/>
    </source>
</evidence>
<reference evidence="2 3" key="1">
    <citation type="submission" date="2018-05" db="EMBL/GenBank/DDBJ databases">
        <title>Streptomyces venezuelae.</title>
        <authorList>
            <person name="Kim W."/>
            <person name="Lee N."/>
            <person name="Cho B.-K."/>
        </authorList>
    </citation>
    <scope>NUCLEOTIDE SEQUENCE [LARGE SCALE GENOMIC DNA]</scope>
    <source>
        <strain evidence="2 3">ATCC 21018</strain>
    </source>
</reference>
<dbReference type="AlphaFoldDB" id="A0A5P2DUE1"/>
<dbReference type="Proteomes" id="UP000324101">
    <property type="component" value="Chromosome"/>
</dbReference>
<dbReference type="OrthoDB" id="4248351at2"/>
<dbReference type="RefSeq" id="WP_150260786.1">
    <property type="nucleotide sequence ID" value="NZ_CP029189.1"/>
</dbReference>
<protein>
    <submittedName>
        <fullName evidence="2">Uncharacterized protein</fullName>
    </submittedName>
</protein>
<organism evidence="2 3">
    <name type="scientific">Streptomyces venezuelae</name>
    <dbReference type="NCBI Taxonomy" id="54571"/>
    <lineage>
        <taxon>Bacteria</taxon>
        <taxon>Bacillati</taxon>
        <taxon>Actinomycetota</taxon>
        <taxon>Actinomycetes</taxon>
        <taxon>Kitasatosporales</taxon>
        <taxon>Streptomycetaceae</taxon>
        <taxon>Streptomyces</taxon>
    </lineage>
</organism>
<accession>A0A5P2DUE1</accession>
<proteinExistence type="predicted"/>
<evidence type="ECO:0000313" key="3">
    <source>
        <dbReference type="Proteomes" id="UP000324101"/>
    </source>
</evidence>
<feature type="transmembrane region" description="Helical" evidence="1">
    <location>
        <begin position="37"/>
        <end position="56"/>
    </location>
</feature>
<name>A0A5P2DUE1_STRVZ</name>
<keyword evidence="1" id="KW-0812">Transmembrane</keyword>
<dbReference type="EMBL" id="CP029189">
    <property type="protein sequence ID" value="QES57927.1"/>
    <property type="molecule type" value="Genomic_DNA"/>
</dbReference>
<feature type="transmembrane region" description="Helical" evidence="1">
    <location>
        <begin position="62"/>
        <end position="83"/>
    </location>
</feature>
<sequence>MVNWRRSLVHGFWALDRAMGGQRRPTRIQKWVARHRLGTGLCVAVPTTLLLVLLSPEEGPDNPLLAVLFGLLMGLVFGLTAASERLRQRRLKRVGIWDGS</sequence>